<dbReference type="PRINTS" id="PR00364">
    <property type="entry name" value="DISEASERSIST"/>
</dbReference>
<evidence type="ECO:0000256" key="4">
    <source>
        <dbReference type="ARBA" id="ARBA00022741"/>
    </source>
</evidence>
<name>A0AAD8IP09_9APIA</name>
<comment type="caution">
    <text evidence="11">The sequence shown here is derived from an EMBL/GenBank/DDBJ whole genome shotgun (WGS) entry which is preliminary data.</text>
</comment>
<protein>
    <submittedName>
        <fullName evidence="11">Uncharacterized protein</fullName>
    </submittedName>
</protein>
<dbReference type="AlphaFoldDB" id="A0AAD8IP09"/>
<dbReference type="EMBL" id="JAUIZM010000004">
    <property type="protein sequence ID" value="KAK1388288.1"/>
    <property type="molecule type" value="Genomic_DNA"/>
</dbReference>
<dbReference type="InterPro" id="IPR027417">
    <property type="entry name" value="P-loop_NTPase"/>
</dbReference>
<keyword evidence="5" id="KW-0611">Plant defense</keyword>
<dbReference type="Gene3D" id="1.10.8.430">
    <property type="entry name" value="Helical domain of apoptotic protease-activating factors"/>
    <property type="match status" value="1"/>
</dbReference>
<sequence length="1172" mass="132578">MADAFVADLASGLVSKLVSLATEEIIQAWNVHEDLETLRERLESIVALLSDAHTKKLSMSVVHNWFNKLEDVAHVAVVFMDQLAYEVTRRKVENHRKVRGFVIPSKNSILYRFKVAHKIKSIQTSFDKIFKWAGDLGLEPVAHLSSIVQLSEIQSNTPPFEDESHIVGRDNDVSYLVQTLSKNHQDTLPVIGVVGMGGQGKTTLVRMVYNRDDVTNMFPKRMWVTVSDHFDFMKILNHILESLTSTTSVLKNTEGVINAIKKSLEKDNFLLVLDDVWNEKPEEWDKLRNSLLGVRGARGEDSWALFKQRAFSHGVPETEVFAALGRKMVDRCGGLPLAIKTLGGLLHSKKSEKEWLLIQNSEIWKSKGVLASLRLSYDHLPYPSLKQCFAYCSIVPKDSYIFKDEMVQIWMALGFLMPPRGSNALMEDVGNEYFNILLWNSLLQDVERNVVGNIIGCKMHDLVHDLAIDISEHHSLTMQAGHELNHFFKAKYVRIDEGVLNIKPSILKRNFERVQVLYAGACILNGMLPYLKNLTVLVLNNDRVTTKLPRSLRTMKYLKHLDISCFRFKQLPSYITDFYNLQTLRVWNLDELPKRFCNLINLRHLFFEDPFPETRCMLTGIERLTGLQTLPHFVVDKNKNCVIGQLEGMQNLRGKLMLYGLGDIKNMEESCKASLSTKSNIERLKLVWSKNDDEMEDTKNEELEYNDGDVMEGLKPHTNLITLSIVNFKGKNFASWITVMMNLVKITLTDCKRCEGFPPLGHLPKLREMEIFRMNNVKVFTSDFYGGQGSCSSESSKSGTTKTVTTLYPSLVRLRLCDLPKLEELIDPLMRLTGHEDKGAVIAFPKLEELRLGCRKLISIPSGCFTSLKDLTIDDLDSSSMILARLSKKLSSLTFLQLLNIRDRGGSCSSSSSNMDSIIDELLKNNSLSLTILSLDDCHGLTCLSPGVAISRLSVVNCPDLIRINVVEKSGSLNDLTIARCPSLSDWVFVQSGWEKVKSILPAAHIDARLSSTFPALTALGIFRFKGVKALPDSLAKLPSLNKLLIWSCENLRSLPLFEEPDSLDLLTIGKCPILEENCKMGSGSEWFKIQHISHVAFTLYPWHPMEDDVDSLLSEINRKELKGKKVAEGKFLLDWIWTFNEDRQDKQIDGNPKKETITLSRGVVGMTDRVK</sequence>
<reference evidence="11" key="2">
    <citation type="submission" date="2023-05" db="EMBL/GenBank/DDBJ databases">
        <authorList>
            <person name="Schelkunov M.I."/>
        </authorList>
    </citation>
    <scope>NUCLEOTIDE SEQUENCE</scope>
    <source>
        <strain evidence="11">Hsosn_3</strain>
        <tissue evidence="11">Leaf</tissue>
    </source>
</reference>
<comment type="similarity">
    <text evidence="1">Belongs to the disease resistance NB-LRR family.</text>
</comment>
<keyword evidence="4" id="KW-0547">Nucleotide-binding</keyword>
<keyword evidence="3" id="KW-0677">Repeat</keyword>
<evidence type="ECO:0000256" key="2">
    <source>
        <dbReference type="ARBA" id="ARBA00022614"/>
    </source>
</evidence>
<evidence type="ECO:0000256" key="1">
    <source>
        <dbReference type="ARBA" id="ARBA00008894"/>
    </source>
</evidence>
<proteinExistence type="inferred from homology"/>
<keyword evidence="2" id="KW-0433">Leucine-rich repeat</keyword>
<dbReference type="SUPFAM" id="SSF52540">
    <property type="entry name" value="P-loop containing nucleoside triphosphate hydrolases"/>
    <property type="match status" value="1"/>
</dbReference>
<evidence type="ECO:0000256" key="6">
    <source>
        <dbReference type="ARBA" id="ARBA00022840"/>
    </source>
</evidence>
<feature type="domain" description="NB-ARC" evidence="7">
    <location>
        <begin position="171"/>
        <end position="288"/>
    </location>
</feature>
<dbReference type="GO" id="GO:0006952">
    <property type="term" value="P:defense response"/>
    <property type="evidence" value="ECO:0007669"/>
    <property type="project" value="UniProtKB-KW"/>
</dbReference>
<feature type="domain" description="Disease resistance protein winged helix" evidence="9">
    <location>
        <begin position="394"/>
        <end position="467"/>
    </location>
</feature>
<dbReference type="InterPro" id="IPR036388">
    <property type="entry name" value="WH-like_DNA-bd_sf"/>
</dbReference>
<evidence type="ECO:0000259" key="7">
    <source>
        <dbReference type="Pfam" id="PF00931"/>
    </source>
</evidence>
<accession>A0AAD8IP09</accession>
<evidence type="ECO:0000256" key="3">
    <source>
        <dbReference type="ARBA" id="ARBA00022737"/>
    </source>
</evidence>
<dbReference type="GO" id="GO:0043531">
    <property type="term" value="F:ADP binding"/>
    <property type="evidence" value="ECO:0007669"/>
    <property type="project" value="InterPro"/>
</dbReference>
<dbReference type="InterPro" id="IPR042197">
    <property type="entry name" value="Apaf_helical"/>
</dbReference>
<feature type="domain" description="Disease resistance N-terminal" evidence="8">
    <location>
        <begin position="11"/>
        <end position="97"/>
    </location>
</feature>
<dbReference type="Pfam" id="PF00931">
    <property type="entry name" value="NB-ARC"/>
    <property type="match status" value="1"/>
</dbReference>
<dbReference type="Gene3D" id="1.20.5.4130">
    <property type="match status" value="1"/>
</dbReference>
<dbReference type="InterPro" id="IPR058922">
    <property type="entry name" value="WHD_DRP"/>
</dbReference>
<dbReference type="InterPro" id="IPR002182">
    <property type="entry name" value="NB-ARC"/>
</dbReference>
<dbReference type="InterPro" id="IPR032675">
    <property type="entry name" value="LRR_dom_sf"/>
</dbReference>
<organism evidence="11 12">
    <name type="scientific">Heracleum sosnowskyi</name>
    <dbReference type="NCBI Taxonomy" id="360622"/>
    <lineage>
        <taxon>Eukaryota</taxon>
        <taxon>Viridiplantae</taxon>
        <taxon>Streptophyta</taxon>
        <taxon>Embryophyta</taxon>
        <taxon>Tracheophyta</taxon>
        <taxon>Spermatophyta</taxon>
        <taxon>Magnoliopsida</taxon>
        <taxon>eudicotyledons</taxon>
        <taxon>Gunneridae</taxon>
        <taxon>Pentapetalae</taxon>
        <taxon>asterids</taxon>
        <taxon>campanulids</taxon>
        <taxon>Apiales</taxon>
        <taxon>Apiaceae</taxon>
        <taxon>Apioideae</taxon>
        <taxon>apioid superclade</taxon>
        <taxon>Tordylieae</taxon>
        <taxon>Tordyliinae</taxon>
        <taxon>Heracleum</taxon>
    </lineage>
</organism>
<dbReference type="Pfam" id="PF23559">
    <property type="entry name" value="WHD_DRP"/>
    <property type="match status" value="1"/>
</dbReference>
<dbReference type="GO" id="GO:0005524">
    <property type="term" value="F:ATP binding"/>
    <property type="evidence" value="ECO:0007669"/>
    <property type="project" value="UniProtKB-KW"/>
</dbReference>
<evidence type="ECO:0000259" key="8">
    <source>
        <dbReference type="Pfam" id="PF18052"/>
    </source>
</evidence>
<reference evidence="11" key="1">
    <citation type="submission" date="2023-02" db="EMBL/GenBank/DDBJ databases">
        <title>Genome of toxic invasive species Heracleum sosnowskyi carries increased number of genes despite the absence of recent whole-genome duplications.</title>
        <authorList>
            <person name="Schelkunov M."/>
            <person name="Shtratnikova V."/>
            <person name="Makarenko M."/>
            <person name="Klepikova A."/>
            <person name="Omelchenko D."/>
            <person name="Novikova G."/>
            <person name="Obukhova E."/>
            <person name="Bogdanov V."/>
            <person name="Penin A."/>
            <person name="Logacheva M."/>
        </authorList>
    </citation>
    <scope>NUCLEOTIDE SEQUENCE</scope>
    <source>
        <strain evidence="11">Hsosn_3</strain>
        <tissue evidence="11">Leaf</tissue>
    </source>
</reference>
<dbReference type="FunFam" id="1.10.10.10:FF:000322">
    <property type="entry name" value="Probable disease resistance protein At1g63360"/>
    <property type="match status" value="1"/>
</dbReference>
<dbReference type="SUPFAM" id="SSF52058">
    <property type="entry name" value="L domain-like"/>
    <property type="match status" value="2"/>
</dbReference>
<dbReference type="Gene3D" id="3.40.50.300">
    <property type="entry name" value="P-loop containing nucleotide triphosphate hydrolases"/>
    <property type="match status" value="1"/>
</dbReference>
<dbReference type="Pfam" id="PF18052">
    <property type="entry name" value="Rx_N"/>
    <property type="match status" value="1"/>
</dbReference>
<evidence type="ECO:0000313" key="12">
    <source>
        <dbReference type="Proteomes" id="UP001237642"/>
    </source>
</evidence>
<dbReference type="InterPro" id="IPR041118">
    <property type="entry name" value="Rx_N"/>
</dbReference>
<evidence type="ECO:0000313" key="11">
    <source>
        <dbReference type="EMBL" id="KAK1388288.1"/>
    </source>
</evidence>
<evidence type="ECO:0000259" key="10">
    <source>
        <dbReference type="Pfam" id="PF25019"/>
    </source>
</evidence>
<feature type="domain" description="R13L1/DRL21-like LRR repeat region" evidence="10">
    <location>
        <begin position="643"/>
        <end position="774"/>
    </location>
</feature>
<dbReference type="GO" id="GO:0051707">
    <property type="term" value="P:response to other organism"/>
    <property type="evidence" value="ECO:0007669"/>
    <property type="project" value="UniProtKB-ARBA"/>
</dbReference>
<dbReference type="PANTHER" id="PTHR36766:SF70">
    <property type="entry name" value="DISEASE RESISTANCE PROTEIN RGA4"/>
    <property type="match status" value="1"/>
</dbReference>
<evidence type="ECO:0000259" key="9">
    <source>
        <dbReference type="Pfam" id="PF23559"/>
    </source>
</evidence>
<keyword evidence="12" id="KW-1185">Reference proteome</keyword>
<gene>
    <name evidence="11" type="ORF">POM88_016466</name>
</gene>
<dbReference type="Gene3D" id="1.10.10.10">
    <property type="entry name" value="Winged helix-like DNA-binding domain superfamily/Winged helix DNA-binding domain"/>
    <property type="match status" value="1"/>
</dbReference>
<dbReference type="Gene3D" id="3.80.10.10">
    <property type="entry name" value="Ribonuclease Inhibitor"/>
    <property type="match status" value="2"/>
</dbReference>
<keyword evidence="6" id="KW-0067">ATP-binding</keyword>
<dbReference type="InterPro" id="IPR056789">
    <property type="entry name" value="LRR_R13L1-DRL21"/>
</dbReference>
<dbReference type="Pfam" id="PF25019">
    <property type="entry name" value="LRR_R13L1-DRL21"/>
    <property type="match status" value="1"/>
</dbReference>
<dbReference type="PANTHER" id="PTHR36766">
    <property type="entry name" value="PLANT BROAD-SPECTRUM MILDEW RESISTANCE PROTEIN RPW8"/>
    <property type="match status" value="1"/>
</dbReference>
<evidence type="ECO:0000256" key="5">
    <source>
        <dbReference type="ARBA" id="ARBA00022821"/>
    </source>
</evidence>
<dbReference type="Proteomes" id="UP001237642">
    <property type="component" value="Unassembled WGS sequence"/>
</dbReference>